<dbReference type="GO" id="GO:0005737">
    <property type="term" value="C:cytoplasm"/>
    <property type="evidence" value="ECO:0007669"/>
    <property type="project" value="TreeGrafter"/>
</dbReference>
<feature type="domain" description="Talin 1-like rod-segment" evidence="1">
    <location>
        <begin position="1"/>
        <end position="76"/>
    </location>
</feature>
<dbReference type="GO" id="GO:0030036">
    <property type="term" value="P:actin cytoskeleton organization"/>
    <property type="evidence" value="ECO:0007669"/>
    <property type="project" value="TreeGrafter"/>
</dbReference>
<dbReference type="InterPro" id="IPR054060">
    <property type="entry name" value="TLN1-like_RS"/>
</dbReference>
<evidence type="ECO:0000259" key="1">
    <source>
        <dbReference type="Pfam" id="PF21865"/>
    </source>
</evidence>
<dbReference type="Pfam" id="PF21865">
    <property type="entry name" value="TLN1-like_RS"/>
    <property type="match status" value="1"/>
</dbReference>
<organism evidence="2 3">
    <name type="scientific">Trichinella nativa</name>
    <dbReference type="NCBI Taxonomy" id="6335"/>
    <lineage>
        <taxon>Eukaryota</taxon>
        <taxon>Metazoa</taxon>
        <taxon>Ecdysozoa</taxon>
        <taxon>Nematoda</taxon>
        <taxon>Enoplea</taxon>
        <taxon>Dorylaimia</taxon>
        <taxon>Trichinellida</taxon>
        <taxon>Trichinellidae</taxon>
        <taxon>Trichinella</taxon>
    </lineage>
</organism>
<protein>
    <recommendedName>
        <fullName evidence="1">Talin 1-like rod-segment domain-containing protein</fullName>
    </recommendedName>
</protein>
<dbReference type="GO" id="GO:0098609">
    <property type="term" value="P:cell-cell adhesion"/>
    <property type="evidence" value="ECO:0007669"/>
    <property type="project" value="TreeGrafter"/>
</dbReference>
<dbReference type="EMBL" id="LVZM01008512">
    <property type="protein sequence ID" value="OUC45753.1"/>
    <property type="molecule type" value="Genomic_DNA"/>
</dbReference>
<name>A0A1Y3EKU2_9BILA</name>
<reference evidence="2 3" key="1">
    <citation type="submission" date="2015-04" db="EMBL/GenBank/DDBJ databases">
        <title>Draft genome of the roundworm Trichinella nativa.</title>
        <authorList>
            <person name="Mitreva M."/>
        </authorList>
    </citation>
    <scope>NUCLEOTIDE SEQUENCE [LARGE SCALE GENOMIC DNA]</scope>
    <source>
        <strain evidence="2 3">ISS45</strain>
    </source>
</reference>
<gene>
    <name evidence="2" type="ORF">D917_08240</name>
</gene>
<dbReference type="PANTHER" id="PTHR19981">
    <property type="entry name" value="TALIN"/>
    <property type="match status" value="1"/>
</dbReference>
<dbReference type="PANTHER" id="PTHR19981:SF1">
    <property type="entry name" value="RHEA, ISOFORM B"/>
    <property type="match status" value="1"/>
</dbReference>
<dbReference type="GO" id="GO:0005886">
    <property type="term" value="C:plasma membrane"/>
    <property type="evidence" value="ECO:0007669"/>
    <property type="project" value="TreeGrafter"/>
</dbReference>
<dbReference type="Proteomes" id="UP000243006">
    <property type="component" value="Unassembled WGS sequence"/>
</dbReference>
<dbReference type="GO" id="GO:0005178">
    <property type="term" value="F:integrin binding"/>
    <property type="evidence" value="ECO:0007669"/>
    <property type="project" value="TreeGrafter"/>
</dbReference>
<comment type="caution">
    <text evidence="2">The sequence shown here is derived from an EMBL/GenBank/DDBJ whole genome shotgun (WGS) entry which is preliminary data.</text>
</comment>
<evidence type="ECO:0000313" key="2">
    <source>
        <dbReference type="EMBL" id="OUC45753.1"/>
    </source>
</evidence>
<feature type="non-terminal residue" evidence="2">
    <location>
        <position position="1"/>
    </location>
</feature>
<dbReference type="GO" id="GO:0005925">
    <property type="term" value="C:focal adhesion"/>
    <property type="evidence" value="ECO:0007669"/>
    <property type="project" value="TreeGrafter"/>
</dbReference>
<dbReference type="Gene3D" id="1.20.1420.10">
    <property type="entry name" value="Talin, central domain"/>
    <property type="match status" value="1"/>
</dbReference>
<dbReference type="AlphaFoldDB" id="A0A1Y3EKU2"/>
<proteinExistence type="predicted"/>
<accession>A0A1Y3EKU2</accession>
<evidence type="ECO:0000313" key="3">
    <source>
        <dbReference type="Proteomes" id="UP000243006"/>
    </source>
</evidence>
<sequence length="76" mass="8499">GQSECDRAIEQITSLIHLLDQASLAAINQSLEHSSENTEQAFYELIDNNSRQILDRIPGVQNAAKREAENIGHRVK</sequence>